<comment type="caution">
    <text evidence="1">The sequence shown here is derived from an EMBL/GenBank/DDBJ whole genome shotgun (WGS) entry which is preliminary data.</text>
</comment>
<protein>
    <submittedName>
        <fullName evidence="1">Uncharacterized protein</fullName>
    </submittedName>
</protein>
<dbReference type="AlphaFoldDB" id="A0AAD8GPG4"/>
<accession>A0AAD8GPG4</accession>
<organism evidence="1 2">
    <name type="scientific">Heracleum sosnowskyi</name>
    <dbReference type="NCBI Taxonomy" id="360622"/>
    <lineage>
        <taxon>Eukaryota</taxon>
        <taxon>Viridiplantae</taxon>
        <taxon>Streptophyta</taxon>
        <taxon>Embryophyta</taxon>
        <taxon>Tracheophyta</taxon>
        <taxon>Spermatophyta</taxon>
        <taxon>Magnoliopsida</taxon>
        <taxon>eudicotyledons</taxon>
        <taxon>Gunneridae</taxon>
        <taxon>Pentapetalae</taxon>
        <taxon>asterids</taxon>
        <taxon>campanulids</taxon>
        <taxon>Apiales</taxon>
        <taxon>Apiaceae</taxon>
        <taxon>Apioideae</taxon>
        <taxon>apioid superclade</taxon>
        <taxon>Tordylieae</taxon>
        <taxon>Tordyliinae</taxon>
        <taxon>Heracleum</taxon>
    </lineage>
</organism>
<dbReference type="Proteomes" id="UP001237642">
    <property type="component" value="Unassembled WGS sequence"/>
</dbReference>
<evidence type="ECO:0000313" key="1">
    <source>
        <dbReference type="EMBL" id="KAK1351820.1"/>
    </source>
</evidence>
<reference evidence="1" key="1">
    <citation type="submission" date="2023-02" db="EMBL/GenBank/DDBJ databases">
        <title>Genome of toxic invasive species Heracleum sosnowskyi carries increased number of genes despite the absence of recent whole-genome duplications.</title>
        <authorList>
            <person name="Schelkunov M."/>
            <person name="Shtratnikova V."/>
            <person name="Makarenko M."/>
            <person name="Klepikova A."/>
            <person name="Omelchenko D."/>
            <person name="Novikova G."/>
            <person name="Obukhova E."/>
            <person name="Bogdanov V."/>
            <person name="Penin A."/>
            <person name="Logacheva M."/>
        </authorList>
    </citation>
    <scope>NUCLEOTIDE SEQUENCE</scope>
    <source>
        <strain evidence="1">Hsosn_3</strain>
        <tissue evidence="1">Leaf</tissue>
    </source>
</reference>
<name>A0AAD8GPG4_9APIA</name>
<dbReference type="EMBL" id="JAUIZM010000024">
    <property type="protein sequence ID" value="KAK1351820.1"/>
    <property type="molecule type" value="Genomic_DNA"/>
</dbReference>
<reference evidence="1" key="2">
    <citation type="submission" date="2023-05" db="EMBL/GenBank/DDBJ databases">
        <authorList>
            <person name="Schelkunov M.I."/>
        </authorList>
    </citation>
    <scope>NUCLEOTIDE SEQUENCE</scope>
    <source>
        <strain evidence="1">Hsosn_3</strain>
        <tissue evidence="1">Leaf</tissue>
    </source>
</reference>
<proteinExistence type="predicted"/>
<evidence type="ECO:0000313" key="2">
    <source>
        <dbReference type="Proteomes" id="UP001237642"/>
    </source>
</evidence>
<keyword evidence="2" id="KW-1185">Reference proteome</keyword>
<gene>
    <name evidence="1" type="ORF">POM88_053961</name>
</gene>
<sequence>MKVVNGELTRLGPCSDNGRRSGHVLFAAFTEIGRRDYAAMGSFPGCVGGPDTTVKDSRCILFNGDGGMYMFQFLLPAPAGNDEKTAFSSSEQLADFKFLPITTSITVKDIEAKRRYNILIQQKQPLLDTSLMFVH</sequence>